<name>A0A484IBZ3_9ARCH</name>
<reference evidence="1 2" key="1">
    <citation type="submission" date="2019-02" db="EMBL/GenBank/DDBJ databases">
        <authorList>
            <person name="Lehtovirta-Morley E L."/>
        </authorList>
    </citation>
    <scope>NUCLEOTIDE SEQUENCE [LARGE SCALE GENOMIC DNA]</scope>
    <source>
        <strain evidence="1">NFRAN1</strain>
    </source>
</reference>
<dbReference type="Proteomes" id="UP000294299">
    <property type="component" value="Chromosome NFRAN"/>
</dbReference>
<dbReference type="AlphaFoldDB" id="A0A484IBZ3"/>
<protein>
    <submittedName>
        <fullName evidence="1">Uncharacterized protein</fullName>
    </submittedName>
</protein>
<sequence length="115" mass="12680">MIWSRKKVVLLSIFIVIASAVIIGLLAPSAYLNLCKQKADEIADQLYAIEGGRDEFPGSLKQQNLSSEAQKELQTLNSVIAQCHELEADYVDGSLFGLKESQINNNNNNDTINQV</sequence>
<evidence type="ECO:0000313" key="1">
    <source>
        <dbReference type="EMBL" id="VFJ14304.1"/>
    </source>
</evidence>
<proteinExistence type="predicted"/>
<gene>
    <name evidence="1" type="ORF">NFRAN_1982</name>
</gene>
<keyword evidence="2" id="KW-1185">Reference proteome</keyword>
<dbReference type="KEGG" id="nfn:NFRAN_1982"/>
<evidence type="ECO:0000313" key="2">
    <source>
        <dbReference type="Proteomes" id="UP000294299"/>
    </source>
</evidence>
<dbReference type="EMBL" id="LR216287">
    <property type="protein sequence ID" value="VFJ14304.1"/>
    <property type="molecule type" value="Genomic_DNA"/>
</dbReference>
<organism evidence="1 2">
    <name type="scientific">Candidatus Nitrosocosmicus franklandianus</name>
    <dbReference type="NCBI Taxonomy" id="1798806"/>
    <lineage>
        <taxon>Archaea</taxon>
        <taxon>Nitrososphaerota</taxon>
        <taxon>Nitrososphaeria</taxon>
        <taxon>Nitrososphaerales</taxon>
        <taxon>Nitrososphaeraceae</taxon>
        <taxon>Candidatus Nitrosocosmicus</taxon>
    </lineage>
</organism>
<accession>A0A484IBZ3</accession>